<evidence type="ECO:0000256" key="1">
    <source>
        <dbReference type="SAM" id="MobiDB-lite"/>
    </source>
</evidence>
<sequence length="68" mass="7293">MCSYSEAGAPSPQDQARELEDLLAEAFTLGLPARDLLPLIEKLRELTQKPVSSAPDPASSPADRGKRS</sequence>
<evidence type="ECO:0008006" key="4">
    <source>
        <dbReference type="Google" id="ProtNLM"/>
    </source>
</evidence>
<dbReference type="Proteomes" id="UP001501725">
    <property type="component" value="Unassembled WGS sequence"/>
</dbReference>
<evidence type="ECO:0000313" key="3">
    <source>
        <dbReference type="Proteomes" id="UP001501725"/>
    </source>
</evidence>
<accession>A0ABP8GWJ7</accession>
<feature type="region of interest" description="Disordered" evidence="1">
    <location>
        <begin position="46"/>
        <end position="68"/>
    </location>
</feature>
<protein>
    <recommendedName>
        <fullName evidence="4">Anti-sigma factor NepR domain-containing protein</fullName>
    </recommendedName>
</protein>
<gene>
    <name evidence="2" type="ORF">GCM10023184_21740</name>
</gene>
<dbReference type="EMBL" id="BAABGY010000007">
    <property type="protein sequence ID" value="GAA4330536.1"/>
    <property type="molecule type" value="Genomic_DNA"/>
</dbReference>
<keyword evidence="3" id="KW-1185">Reference proteome</keyword>
<name>A0ABP8GWJ7_9BACT</name>
<reference evidence="3" key="1">
    <citation type="journal article" date="2019" name="Int. J. Syst. Evol. Microbiol.">
        <title>The Global Catalogue of Microorganisms (GCM) 10K type strain sequencing project: providing services to taxonomists for standard genome sequencing and annotation.</title>
        <authorList>
            <consortium name="The Broad Institute Genomics Platform"/>
            <consortium name="The Broad Institute Genome Sequencing Center for Infectious Disease"/>
            <person name="Wu L."/>
            <person name="Ma J."/>
        </authorList>
    </citation>
    <scope>NUCLEOTIDE SEQUENCE [LARGE SCALE GENOMIC DNA]</scope>
    <source>
        <strain evidence="3">JCM 17919</strain>
    </source>
</reference>
<comment type="caution">
    <text evidence="2">The sequence shown here is derived from an EMBL/GenBank/DDBJ whole genome shotgun (WGS) entry which is preliminary data.</text>
</comment>
<proteinExistence type="predicted"/>
<evidence type="ECO:0000313" key="2">
    <source>
        <dbReference type="EMBL" id="GAA4330536.1"/>
    </source>
</evidence>
<organism evidence="2 3">
    <name type="scientific">Flaviaesturariibacter amylovorans</name>
    <dbReference type="NCBI Taxonomy" id="1084520"/>
    <lineage>
        <taxon>Bacteria</taxon>
        <taxon>Pseudomonadati</taxon>
        <taxon>Bacteroidota</taxon>
        <taxon>Chitinophagia</taxon>
        <taxon>Chitinophagales</taxon>
        <taxon>Chitinophagaceae</taxon>
        <taxon>Flaviaestuariibacter</taxon>
    </lineage>
</organism>
<feature type="compositionally biased region" description="Low complexity" evidence="1">
    <location>
        <begin position="52"/>
        <end position="62"/>
    </location>
</feature>